<accession>A0A836BMK2</accession>
<dbReference type="AlphaFoldDB" id="A0A836BMK2"/>
<dbReference type="EMBL" id="JAEHOE010000295">
    <property type="protein sequence ID" value="KAG2482020.1"/>
    <property type="molecule type" value="Genomic_DNA"/>
</dbReference>
<comment type="caution">
    <text evidence="2">The sequence shown here is derived from an EMBL/GenBank/DDBJ whole genome shotgun (WGS) entry which is preliminary data.</text>
</comment>
<feature type="region of interest" description="Disordered" evidence="1">
    <location>
        <begin position="409"/>
        <end position="449"/>
    </location>
</feature>
<name>A0A836BMK2_9CHLO</name>
<feature type="compositionally biased region" description="Polar residues" evidence="1">
    <location>
        <begin position="140"/>
        <end position="151"/>
    </location>
</feature>
<feature type="region of interest" description="Disordered" evidence="1">
    <location>
        <begin position="1"/>
        <end position="191"/>
    </location>
</feature>
<evidence type="ECO:0000256" key="1">
    <source>
        <dbReference type="SAM" id="MobiDB-lite"/>
    </source>
</evidence>
<proteinExistence type="predicted"/>
<reference evidence="2" key="1">
    <citation type="journal article" date="2020" name="bioRxiv">
        <title>Comparative genomics of Chlamydomonas.</title>
        <authorList>
            <person name="Craig R.J."/>
            <person name="Hasan A.R."/>
            <person name="Ness R.W."/>
            <person name="Keightley P.D."/>
        </authorList>
    </citation>
    <scope>NUCLEOTIDE SEQUENCE</scope>
    <source>
        <strain evidence="2">CCAP 11/70</strain>
    </source>
</reference>
<organism evidence="2 3">
    <name type="scientific">Edaphochlamys debaryana</name>
    <dbReference type="NCBI Taxonomy" id="47281"/>
    <lineage>
        <taxon>Eukaryota</taxon>
        <taxon>Viridiplantae</taxon>
        <taxon>Chlorophyta</taxon>
        <taxon>core chlorophytes</taxon>
        <taxon>Chlorophyceae</taxon>
        <taxon>CS clade</taxon>
        <taxon>Chlamydomonadales</taxon>
        <taxon>Chlamydomonadales incertae sedis</taxon>
        <taxon>Edaphochlamys</taxon>
    </lineage>
</organism>
<keyword evidence="3" id="KW-1185">Reference proteome</keyword>
<protein>
    <submittedName>
        <fullName evidence="2">Uncharacterized protein</fullName>
    </submittedName>
</protein>
<evidence type="ECO:0000313" key="3">
    <source>
        <dbReference type="Proteomes" id="UP000612055"/>
    </source>
</evidence>
<sequence length="644" mass="63914">MEVQRGNPAAAPQAAVAHASPAGGSEGGSSGADAARQPRVMASRLDQTLWGRGGSAGCKRVREASAPVEGSLDGGAGLSTRRTRQSTEAVPAARGGPTPGAALGSIRGPTGTSALVPTSSDPCSGLGSGLGPGAGQAAATNSHSTQLSDSGSEWRLDSGWRSSSETESSANEPSTSSASAISASSASSGGGVMAALDDPAGKVAHASSKGEGLAAAAAEVPSAALYPLSLKSKSLSCHMAAMQHAFPVELSALRSSPTSQPVRLYGRLPDGSIRLYDSARLTQYGAASSNINITFYGALLADVAGGEERVGSTPCRLAVVEDGRAVVEAGEATEPEPSTLPSSALRGGGGISVPSETLVELLGLSAEHLAGLKGRLQLQVRDSVSGTPGVEELAGVYLASRYVRASSATSAGSCPEAELSPAAAAVGERSPAGAPGAEPGDSGRGEERVASTPFRLAVLEDGRAVVEAGEATEPEPRVLQASAFGQGSSIAVPAEVVPQLLGLTGEQLADLKSRLQLQGHSGLRATAGIAAGSAVCVVGGYVLPRGAAEELVASGLSHCRPEVRAQVAAALEGSGTGGGSAASLQVAWRLMASSLMLPYGLQLGLAEWRGMEEAANGDTSGPQRPSQLVYGGVGALREAAGGIG</sequence>
<feature type="compositionally biased region" description="Low complexity" evidence="1">
    <location>
        <begin position="8"/>
        <end position="23"/>
    </location>
</feature>
<dbReference type="Proteomes" id="UP000612055">
    <property type="component" value="Unassembled WGS sequence"/>
</dbReference>
<feature type="compositionally biased region" description="Low complexity" evidence="1">
    <location>
        <begin position="89"/>
        <end position="102"/>
    </location>
</feature>
<feature type="compositionally biased region" description="Low complexity" evidence="1">
    <location>
        <begin position="162"/>
        <end position="187"/>
    </location>
</feature>
<gene>
    <name evidence="2" type="ORF">HYH03_019028</name>
</gene>
<evidence type="ECO:0000313" key="2">
    <source>
        <dbReference type="EMBL" id="KAG2482020.1"/>
    </source>
</evidence>